<evidence type="ECO:0000313" key="2">
    <source>
        <dbReference type="EMBL" id="JAD43213.1"/>
    </source>
</evidence>
<protein>
    <submittedName>
        <fullName evidence="2">Uncharacterized protein</fullName>
    </submittedName>
</protein>
<feature type="compositionally biased region" description="Basic and acidic residues" evidence="1">
    <location>
        <begin position="1"/>
        <end position="14"/>
    </location>
</feature>
<dbReference type="AlphaFoldDB" id="A0A0A8ZZU1"/>
<reference evidence="2" key="1">
    <citation type="submission" date="2014-09" db="EMBL/GenBank/DDBJ databases">
        <authorList>
            <person name="Magalhaes I.L.F."/>
            <person name="Oliveira U."/>
            <person name="Santos F.R."/>
            <person name="Vidigal T.H.D.A."/>
            <person name="Brescovit A.D."/>
            <person name="Santos A.J."/>
        </authorList>
    </citation>
    <scope>NUCLEOTIDE SEQUENCE</scope>
    <source>
        <tissue evidence="2">Shoot tissue taken approximately 20 cm above the soil surface</tissue>
    </source>
</reference>
<proteinExistence type="predicted"/>
<sequence>MKESAQGRRELGRKDVRRRKCVRGDRDM</sequence>
<evidence type="ECO:0000256" key="1">
    <source>
        <dbReference type="SAM" id="MobiDB-lite"/>
    </source>
</evidence>
<organism evidence="2">
    <name type="scientific">Arundo donax</name>
    <name type="common">Giant reed</name>
    <name type="synonym">Donax arundinaceus</name>
    <dbReference type="NCBI Taxonomy" id="35708"/>
    <lineage>
        <taxon>Eukaryota</taxon>
        <taxon>Viridiplantae</taxon>
        <taxon>Streptophyta</taxon>
        <taxon>Embryophyta</taxon>
        <taxon>Tracheophyta</taxon>
        <taxon>Spermatophyta</taxon>
        <taxon>Magnoliopsida</taxon>
        <taxon>Liliopsida</taxon>
        <taxon>Poales</taxon>
        <taxon>Poaceae</taxon>
        <taxon>PACMAD clade</taxon>
        <taxon>Arundinoideae</taxon>
        <taxon>Arundineae</taxon>
        <taxon>Arundo</taxon>
    </lineage>
</organism>
<accession>A0A0A8ZZU1</accession>
<name>A0A0A8ZZU1_ARUDO</name>
<feature type="region of interest" description="Disordered" evidence="1">
    <location>
        <begin position="1"/>
        <end position="28"/>
    </location>
</feature>
<dbReference type="EMBL" id="GBRH01254682">
    <property type="protein sequence ID" value="JAD43213.1"/>
    <property type="molecule type" value="Transcribed_RNA"/>
</dbReference>
<reference evidence="2" key="2">
    <citation type="journal article" date="2015" name="Data Brief">
        <title>Shoot transcriptome of the giant reed, Arundo donax.</title>
        <authorList>
            <person name="Barrero R.A."/>
            <person name="Guerrero F.D."/>
            <person name="Moolhuijzen P."/>
            <person name="Goolsby J.A."/>
            <person name="Tidwell J."/>
            <person name="Bellgard S.E."/>
            <person name="Bellgard M.I."/>
        </authorList>
    </citation>
    <scope>NUCLEOTIDE SEQUENCE</scope>
    <source>
        <tissue evidence="2">Shoot tissue taken approximately 20 cm above the soil surface</tissue>
    </source>
</reference>